<dbReference type="Pfam" id="PF00083">
    <property type="entry name" value="Sugar_tr"/>
    <property type="match status" value="1"/>
</dbReference>
<feature type="transmembrane region" description="Helical" evidence="8">
    <location>
        <begin position="365"/>
        <end position="391"/>
    </location>
</feature>
<dbReference type="PROSITE" id="PS50850">
    <property type="entry name" value="MFS"/>
    <property type="match status" value="1"/>
</dbReference>
<comment type="similarity">
    <text evidence="7">Belongs to the major facilitator superfamily. Sugar transporter (TC 2.A.1.1) family. Trehalose transporter subfamily.</text>
</comment>
<gene>
    <name evidence="10" type="primary">Tret1</name>
    <name evidence="10" type="ORF">CDAR_311421</name>
</gene>
<feature type="transmembrane region" description="Helical" evidence="8">
    <location>
        <begin position="433"/>
        <end position="455"/>
    </location>
</feature>
<evidence type="ECO:0000256" key="7">
    <source>
        <dbReference type="ARBA" id="ARBA00024348"/>
    </source>
</evidence>
<dbReference type="SUPFAM" id="SSF103473">
    <property type="entry name" value="MFS general substrate transporter"/>
    <property type="match status" value="1"/>
</dbReference>
<feature type="transmembrane region" description="Helical" evidence="8">
    <location>
        <begin position="124"/>
        <end position="146"/>
    </location>
</feature>
<keyword evidence="6" id="KW-0325">Glycoprotein</keyword>
<dbReference type="GO" id="GO:0005886">
    <property type="term" value="C:plasma membrane"/>
    <property type="evidence" value="ECO:0007669"/>
    <property type="project" value="UniProtKB-SubCell"/>
</dbReference>
<feature type="transmembrane region" description="Helical" evidence="8">
    <location>
        <begin position="302"/>
        <end position="323"/>
    </location>
</feature>
<dbReference type="FunFam" id="1.20.1250.20:FF:000055">
    <property type="entry name" value="Facilitated trehalose transporter Tret1-2 homolog"/>
    <property type="match status" value="1"/>
</dbReference>
<feature type="transmembrane region" description="Helical" evidence="8">
    <location>
        <begin position="332"/>
        <end position="353"/>
    </location>
</feature>
<keyword evidence="4 8" id="KW-1133">Transmembrane helix</keyword>
<evidence type="ECO:0000256" key="3">
    <source>
        <dbReference type="ARBA" id="ARBA00022692"/>
    </source>
</evidence>
<accession>A0AAV4UT04</accession>
<name>A0AAV4UT04_9ARAC</name>
<dbReference type="EMBL" id="BPLQ01011912">
    <property type="protein sequence ID" value="GIY61046.1"/>
    <property type="molecule type" value="Genomic_DNA"/>
</dbReference>
<evidence type="ECO:0000259" key="9">
    <source>
        <dbReference type="PROSITE" id="PS50850"/>
    </source>
</evidence>
<dbReference type="Proteomes" id="UP001054837">
    <property type="component" value="Unassembled WGS sequence"/>
</dbReference>
<evidence type="ECO:0000313" key="11">
    <source>
        <dbReference type="Proteomes" id="UP001054837"/>
    </source>
</evidence>
<dbReference type="InterPro" id="IPR003663">
    <property type="entry name" value="Sugar/inositol_transpt"/>
</dbReference>
<dbReference type="PANTHER" id="PTHR48021:SF1">
    <property type="entry name" value="GH07001P-RELATED"/>
    <property type="match status" value="1"/>
</dbReference>
<dbReference type="GO" id="GO:0022857">
    <property type="term" value="F:transmembrane transporter activity"/>
    <property type="evidence" value="ECO:0007669"/>
    <property type="project" value="InterPro"/>
</dbReference>
<dbReference type="InterPro" id="IPR036259">
    <property type="entry name" value="MFS_trans_sf"/>
</dbReference>
<reference evidence="10 11" key="1">
    <citation type="submission" date="2021-06" db="EMBL/GenBank/DDBJ databases">
        <title>Caerostris darwini draft genome.</title>
        <authorList>
            <person name="Kono N."/>
            <person name="Arakawa K."/>
        </authorList>
    </citation>
    <scope>NUCLEOTIDE SEQUENCE [LARGE SCALE GENOMIC DNA]</scope>
</reference>
<protein>
    <submittedName>
        <fullName evidence="10">Facilitated trehalose transporter Tret1</fullName>
    </submittedName>
</protein>
<keyword evidence="3 8" id="KW-0812">Transmembrane</keyword>
<evidence type="ECO:0000256" key="8">
    <source>
        <dbReference type="SAM" id="Phobius"/>
    </source>
</evidence>
<feature type="transmembrane region" description="Helical" evidence="8">
    <location>
        <begin position="183"/>
        <end position="203"/>
    </location>
</feature>
<dbReference type="PANTHER" id="PTHR48021">
    <property type="match status" value="1"/>
</dbReference>
<keyword evidence="11" id="KW-1185">Reference proteome</keyword>
<evidence type="ECO:0000313" key="10">
    <source>
        <dbReference type="EMBL" id="GIY61046.1"/>
    </source>
</evidence>
<sequence length="475" mass="51698">MQSLDNKNIANANGDEIPLLPIVNLKNIHFATGSALLYIIVLGMVNSYSAPATVDMQLPGSRFRDITPDEITWIASLPQVSGVVGNFLSGYVTHKLGRKATLMFISTSYTSGWLAIAYATSVPIIYLGRLISGFSAGICAVAVPTYIVEIAPTEIRGFLTSGFQVAFSVGVFLVIGLGAVLRWSWLAISGAVLTTSAVCLMVIMPESPAWLVQESRIGEAMKGIKFLKGKNSDLKKELQDISDNQILSETDKFSFREFLNPTFYKPLGFAVLLMVFQQVSGVNIVLSYTVEVFGSIGSSVDPHIASAVVAAVQVGGTILSSFLMDKSGRKRLYITSATCMSVSYFVLGVYSYIVKHSEHPVNLHYYGWIPLVSLTVYTFAFSLGLGPIPFVMAPEMAPIRFRSMIVAIGSLMCSLSGFIVTKTFEDGRVLLGIYGLFWLYSGLCLLSALFGCFILPETKGLSFREIHRSFSVPED</sequence>
<evidence type="ECO:0000256" key="6">
    <source>
        <dbReference type="ARBA" id="ARBA00023180"/>
    </source>
</evidence>
<feature type="transmembrane region" description="Helical" evidence="8">
    <location>
        <begin position="100"/>
        <end position="118"/>
    </location>
</feature>
<dbReference type="InterPro" id="IPR050549">
    <property type="entry name" value="MFS_Trehalose_Transporter"/>
</dbReference>
<dbReference type="InterPro" id="IPR020846">
    <property type="entry name" value="MFS_dom"/>
</dbReference>
<proteinExistence type="inferred from homology"/>
<keyword evidence="2" id="KW-1003">Cell membrane</keyword>
<dbReference type="Gene3D" id="1.20.1250.20">
    <property type="entry name" value="MFS general substrate transporter like domains"/>
    <property type="match status" value="1"/>
</dbReference>
<feature type="transmembrane region" description="Helical" evidence="8">
    <location>
        <begin position="28"/>
        <end position="51"/>
    </location>
</feature>
<evidence type="ECO:0000256" key="2">
    <source>
        <dbReference type="ARBA" id="ARBA00022475"/>
    </source>
</evidence>
<dbReference type="InterPro" id="IPR005828">
    <property type="entry name" value="MFS_sugar_transport-like"/>
</dbReference>
<dbReference type="InterPro" id="IPR005829">
    <property type="entry name" value="Sugar_transporter_CS"/>
</dbReference>
<feature type="transmembrane region" description="Helical" evidence="8">
    <location>
        <begin position="71"/>
        <end position="88"/>
    </location>
</feature>
<evidence type="ECO:0000256" key="1">
    <source>
        <dbReference type="ARBA" id="ARBA00004651"/>
    </source>
</evidence>
<evidence type="ECO:0000256" key="5">
    <source>
        <dbReference type="ARBA" id="ARBA00023136"/>
    </source>
</evidence>
<comment type="caution">
    <text evidence="10">The sequence shown here is derived from an EMBL/GenBank/DDBJ whole genome shotgun (WGS) entry which is preliminary data.</text>
</comment>
<dbReference type="PROSITE" id="PS00217">
    <property type="entry name" value="SUGAR_TRANSPORT_2"/>
    <property type="match status" value="1"/>
</dbReference>
<comment type="subcellular location">
    <subcellularLocation>
        <location evidence="1">Cell membrane</location>
        <topology evidence="1">Multi-pass membrane protein</topology>
    </subcellularLocation>
</comment>
<feature type="transmembrane region" description="Helical" evidence="8">
    <location>
        <begin position="267"/>
        <end position="290"/>
    </location>
</feature>
<organism evidence="10 11">
    <name type="scientific">Caerostris darwini</name>
    <dbReference type="NCBI Taxonomy" id="1538125"/>
    <lineage>
        <taxon>Eukaryota</taxon>
        <taxon>Metazoa</taxon>
        <taxon>Ecdysozoa</taxon>
        <taxon>Arthropoda</taxon>
        <taxon>Chelicerata</taxon>
        <taxon>Arachnida</taxon>
        <taxon>Araneae</taxon>
        <taxon>Araneomorphae</taxon>
        <taxon>Entelegynae</taxon>
        <taxon>Araneoidea</taxon>
        <taxon>Araneidae</taxon>
        <taxon>Caerostris</taxon>
    </lineage>
</organism>
<evidence type="ECO:0000256" key="4">
    <source>
        <dbReference type="ARBA" id="ARBA00022989"/>
    </source>
</evidence>
<feature type="domain" description="Major facilitator superfamily (MFS) profile" evidence="9">
    <location>
        <begin position="27"/>
        <end position="459"/>
    </location>
</feature>
<keyword evidence="5 8" id="KW-0472">Membrane</keyword>
<dbReference type="AlphaFoldDB" id="A0AAV4UT04"/>
<feature type="transmembrane region" description="Helical" evidence="8">
    <location>
        <begin position="403"/>
        <end position="421"/>
    </location>
</feature>
<dbReference type="PRINTS" id="PR00171">
    <property type="entry name" value="SUGRTRNSPORT"/>
</dbReference>
<feature type="transmembrane region" description="Helical" evidence="8">
    <location>
        <begin position="158"/>
        <end position="177"/>
    </location>
</feature>